<comment type="catalytic activity">
    <reaction evidence="7">
        <text>D-fructose + ATP = D-fructose 6-phosphate + ADP + H(+)</text>
        <dbReference type="Rhea" id="RHEA:16125"/>
        <dbReference type="ChEBI" id="CHEBI:15378"/>
        <dbReference type="ChEBI" id="CHEBI:30616"/>
        <dbReference type="ChEBI" id="CHEBI:37721"/>
        <dbReference type="ChEBI" id="CHEBI:61527"/>
        <dbReference type="ChEBI" id="CHEBI:456216"/>
        <dbReference type="EC" id="2.7.1.4"/>
    </reaction>
</comment>
<gene>
    <name evidence="8" type="ORF">LDELB18P1_0031</name>
</gene>
<evidence type="ECO:0000256" key="5">
    <source>
        <dbReference type="ARBA" id="ARBA00022842"/>
    </source>
</evidence>
<evidence type="ECO:0000313" key="9">
    <source>
        <dbReference type="Proteomes" id="UP000292818"/>
    </source>
</evidence>
<evidence type="ECO:0000256" key="1">
    <source>
        <dbReference type="ARBA" id="ARBA00001946"/>
    </source>
</evidence>
<comment type="similarity">
    <text evidence="2">Belongs to the ROK (NagC/XylR) family.</text>
</comment>
<keyword evidence="5" id="KW-0460">Magnesium</keyword>
<dbReference type="AlphaFoldDB" id="A0A4V2E1F1"/>
<dbReference type="InterPro" id="IPR000600">
    <property type="entry name" value="ROK"/>
</dbReference>
<dbReference type="EC" id="2.7.1.4" evidence="6"/>
<dbReference type="PANTHER" id="PTHR42742:SF3">
    <property type="entry name" value="FRUCTOKINASE"/>
    <property type="match status" value="1"/>
</dbReference>
<dbReference type="EMBL" id="SETJ01000005">
    <property type="protein sequence ID" value="RZM17554.1"/>
    <property type="molecule type" value="Genomic_DNA"/>
</dbReference>
<sequence length="292" mass="31687">MTYTFVGSIEAGGTKFILGVQNVETGETTATKRVPTTTPAETLAACRDFFKERNPVKAIGIGSFGPIDIDPKSATFGYISKTSKAGWSNTELKGYFEKELGVPAVLTTDVNASCYGEYIARGRDDEKTYLYITIGTGVGAGAIQQGHFIGYTNHSEMGHMRIPKRADDKYEGGCPFHHDACGEGLTAGPTLKGRTGIPGEDLDRSHPVFDLISYYVAEMLYNIYLTIRPDVMVVGGSVLNEGDMATVRKYFAEMNNDYVALPDLDELIVRPIVANNGSATLGCFEMAKDLLK</sequence>
<protein>
    <recommendedName>
        <fullName evidence="6">fructokinase</fullName>
        <ecNumber evidence="6">2.7.1.4</ecNumber>
    </recommendedName>
</protein>
<evidence type="ECO:0000256" key="2">
    <source>
        <dbReference type="ARBA" id="ARBA00006479"/>
    </source>
</evidence>
<comment type="cofactor">
    <cofactor evidence="1">
        <name>Mg(2+)</name>
        <dbReference type="ChEBI" id="CHEBI:18420"/>
    </cofactor>
</comment>
<dbReference type="Pfam" id="PF00480">
    <property type="entry name" value="ROK"/>
    <property type="match status" value="1"/>
</dbReference>
<evidence type="ECO:0000256" key="4">
    <source>
        <dbReference type="ARBA" id="ARBA00022833"/>
    </source>
</evidence>
<keyword evidence="8" id="KW-0808">Transferase</keyword>
<dbReference type="RefSeq" id="WP_120490142.1">
    <property type="nucleotide sequence ID" value="NZ_SETJ01000005.1"/>
</dbReference>
<keyword evidence="4" id="KW-0862">Zinc</keyword>
<dbReference type="CDD" id="cd24067">
    <property type="entry name" value="ASKHA_NBD_ROK_BsFRK-like"/>
    <property type="match status" value="1"/>
</dbReference>
<dbReference type="PANTHER" id="PTHR42742">
    <property type="entry name" value="TRANSCRIPTIONAL REPRESSOR MPRA"/>
    <property type="match status" value="1"/>
</dbReference>
<keyword evidence="3" id="KW-0479">Metal-binding</keyword>
<dbReference type="Proteomes" id="UP000292818">
    <property type="component" value="Unassembled WGS sequence"/>
</dbReference>
<keyword evidence="8" id="KW-0418">Kinase</keyword>
<organism evidence="8 9">
    <name type="scientific">Lactobacillus delbrueckii</name>
    <dbReference type="NCBI Taxonomy" id="1584"/>
    <lineage>
        <taxon>Bacteria</taxon>
        <taxon>Bacillati</taxon>
        <taxon>Bacillota</taxon>
        <taxon>Bacilli</taxon>
        <taxon>Lactobacillales</taxon>
        <taxon>Lactobacillaceae</taxon>
        <taxon>Lactobacillus</taxon>
    </lineage>
</organism>
<proteinExistence type="inferred from homology"/>
<dbReference type="InterPro" id="IPR043129">
    <property type="entry name" value="ATPase_NBD"/>
</dbReference>
<evidence type="ECO:0000313" key="8">
    <source>
        <dbReference type="EMBL" id="RZM17554.1"/>
    </source>
</evidence>
<reference evidence="8 9" key="1">
    <citation type="submission" date="2019-01" db="EMBL/GenBank/DDBJ databases">
        <title>Colonization of the human gut by bovine bacteria present in Parmesan cheese.</title>
        <authorList>
            <person name="Lugli G.A."/>
            <person name="Milani C."/>
        </authorList>
    </citation>
    <scope>NUCLEOTIDE SEQUENCE [LARGE SCALE GENOMIC DNA]</scope>
    <source>
        <strain evidence="8 9">LDELB18P1</strain>
    </source>
</reference>
<dbReference type="InterPro" id="IPR051804">
    <property type="entry name" value="Carb_Metab_Reg_Kinase/Isom"/>
</dbReference>
<dbReference type="GO" id="GO:0008865">
    <property type="term" value="F:fructokinase activity"/>
    <property type="evidence" value="ECO:0007669"/>
    <property type="project" value="UniProtKB-EC"/>
</dbReference>
<evidence type="ECO:0000256" key="3">
    <source>
        <dbReference type="ARBA" id="ARBA00022723"/>
    </source>
</evidence>
<dbReference type="Gene3D" id="3.30.420.40">
    <property type="match status" value="2"/>
</dbReference>
<dbReference type="GO" id="GO:0046872">
    <property type="term" value="F:metal ion binding"/>
    <property type="evidence" value="ECO:0007669"/>
    <property type="project" value="UniProtKB-KW"/>
</dbReference>
<dbReference type="SUPFAM" id="SSF53067">
    <property type="entry name" value="Actin-like ATPase domain"/>
    <property type="match status" value="1"/>
</dbReference>
<name>A0A4V2E1F1_9LACO</name>
<evidence type="ECO:0000256" key="6">
    <source>
        <dbReference type="ARBA" id="ARBA00038887"/>
    </source>
</evidence>
<comment type="caution">
    <text evidence="8">The sequence shown here is derived from an EMBL/GenBank/DDBJ whole genome shotgun (WGS) entry which is preliminary data.</text>
</comment>
<evidence type="ECO:0000256" key="7">
    <source>
        <dbReference type="ARBA" id="ARBA00048451"/>
    </source>
</evidence>
<accession>A0A4V2E1F1</accession>